<feature type="compositionally biased region" description="Pro residues" evidence="1">
    <location>
        <begin position="85"/>
        <end position="95"/>
    </location>
</feature>
<evidence type="ECO:0000256" key="1">
    <source>
        <dbReference type="SAM" id="MobiDB-lite"/>
    </source>
</evidence>
<comment type="caution">
    <text evidence="4">The sequence shown here is derived from an EMBL/GenBank/DDBJ whole genome shotgun (WGS) entry which is preliminary data.</text>
</comment>
<feature type="compositionally biased region" description="Low complexity" evidence="1">
    <location>
        <begin position="68"/>
        <end position="79"/>
    </location>
</feature>
<name>A0ABU6DT26_9GAMM</name>
<dbReference type="EMBL" id="VTDN01000005">
    <property type="protein sequence ID" value="MEB5476997.1"/>
    <property type="molecule type" value="Genomic_DNA"/>
</dbReference>
<feature type="region of interest" description="Disordered" evidence="1">
    <location>
        <begin position="61"/>
        <end position="110"/>
    </location>
</feature>
<feature type="domain" description="DUF4124" evidence="3">
    <location>
        <begin position="19"/>
        <end position="60"/>
    </location>
</feature>
<keyword evidence="5" id="KW-1185">Reference proteome</keyword>
<dbReference type="InterPro" id="IPR025392">
    <property type="entry name" value="DUF4124"/>
</dbReference>
<feature type="chain" id="PRO_5046512163" evidence="2">
    <location>
        <begin position="27"/>
        <end position="110"/>
    </location>
</feature>
<evidence type="ECO:0000313" key="5">
    <source>
        <dbReference type="Proteomes" id="UP001339883"/>
    </source>
</evidence>
<feature type="compositionally biased region" description="Acidic residues" evidence="1">
    <location>
        <begin position="101"/>
        <end position="110"/>
    </location>
</feature>
<dbReference type="Proteomes" id="UP001339883">
    <property type="component" value="Unassembled WGS sequence"/>
</dbReference>
<proteinExistence type="predicted"/>
<dbReference type="Pfam" id="PF13511">
    <property type="entry name" value="DUF4124"/>
    <property type="match status" value="1"/>
</dbReference>
<gene>
    <name evidence="4" type="ORF">I2F25_08090</name>
</gene>
<organism evidence="4 5">
    <name type="scientific">Acinetobacter pollinis</name>
    <dbReference type="NCBI Taxonomy" id="2605270"/>
    <lineage>
        <taxon>Bacteria</taxon>
        <taxon>Pseudomonadati</taxon>
        <taxon>Pseudomonadota</taxon>
        <taxon>Gammaproteobacteria</taxon>
        <taxon>Moraxellales</taxon>
        <taxon>Moraxellaceae</taxon>
        <taxon>Acinetobacter</taxon>
    </lineage>
</organism>
<dbReference type="RefSeq" id="WP_277095121.1">
    <property type="nucleotide sequence ID" value="NZ_VTDN01000005.1"/>
</dbReference>
<evidence type="ECO:0000256" key="2">
    <source>
        <dbReference type="SAM" id="SignalP"/>
    </source>
</evidence>
<feature type="signal peptide" evidence="2">
    <location>
        <begin position="1"/>
        <end position="26"/>
    </location>
</feature>
<evidence type="ECO:0000313" key="4">
    <source>
        <dbReference type="EMBL" id="MEB5476997.1"/>
    </source>
</evidence>
<sequence>MILSFKKMIHLASLATVCIAPIASHAQNFYKWTDASGSTHYTTTPPPKQKGIASQGVVKTYNSPYTQSSDSNASNNNNAYVPNDPHAPAPMPMTQPIPENNGDESELPPR</sequence>
<protein>
    <submittedName>
        <fullName evidence="4">DUF4124 domain-containing protein</fullName>
    </submittedName>
</protein>
<keyword evidence="2" id="KW-0732">Signal</keyword>
<reference evidence="4 5" key="1">
    <citation type="submission" date="2019-08" db="EMBL/GenBank/DDBJ databases">
        <title>Five species of Acinetobacter isolated from floral nectar and animal pollinators.</title>
        <authorList>
            <person name="Hendry T.A."/>
        </authorList>
    </citation>
    <scope>NUCLEOTIDE SEQUENCE [LARGE SCALE GENOMIC DNA]</scope>
    <source>
        <strain evidence="4 5">MD18.27</strain>
    </source>
</reference>
<evidence type="ECO:0000259" key="3">
    <source>
        <dbReference type="Pfam" id="PF13511"/>
    </source>
</evidence>
<accession>A0ABU6DT26</accession>